<comment type="subcellular location">
    <subcellularLocation>
        <location evidence="1">Cell membrane</location>
        <topology evidence="1">Multi-pass membrane protein</topology>
    </subcellularLocation>
</comment>
<feature type="transmembrane region" description="Helical" evidence="6">
    <location>
        <begin position="252"/>
        <end position="272"/>
    </location>
</feature>
<dbReference type="PANTHER" id="PTHR39087:SF2">
    <property type="entry name" value="UPF0104 MEMBRANE PROTEIN MJ1595"/>
    <property type="match status" value="1"/>
</dbReference>
<evidence type="ECO:0000256" key="3">
    <source>
        <dbReference type="ARBA" id="ARBA00022692"/>
    </source>
</evidence>
<feature type="transmembrane region" description="Helical" evidence="6">
    <location>
        <begin position="185"/>
        <end position="208"/>
    </location>
</feature>
<dbReference type="NCBIfam" id="TIGR00374">
    <property type="entry name" value="flippase-like domain"/>
    <property type="match status" value="1"/>
</dbReference>
<dbReference type="Proteomes" id="UP000663090">
    <property type="component" value="Chromosome"/>
</dbReference>
<feature type="transmembrane region" description="Helical" evidence="6">
    <location>
        <begin position="153"/>
        <end position="179"/>
    </location>
</feature>
<evidence type="ECO:0000256" key="2">
    <source>
        <dbReference type="ARBA" id="ARBA00022475"/>
    </source>
</evidence>
<evidence type="ECO:0000256" key="4">
    <source>
        <dbReference type="ARBA" id="ARBA00022989"/>
    </source>
</evidence>
<evidence type="ECO:0000313" key="7">
    <source>
        <dbReference type="EMBL" id="QSQ13616.1"/>
    </source>
</evidence>
<reference evidence="7 8" key="1">
    <citation type="submission" date="2021-02" db="EMBL/GenBank/DDBJ databases">
        <title>De Novo genome assembly of isolated myxobacteria.</title>
        <authorList>
            <person name="Stevens D.C."/>
        </authorList>
    </citation>
    <scope>NUCLEOTIDE SEQUENCE [LARGE SCALE GENOMIC DNA]</scope>
    <source>
        <strain evidence="7 8">SCHIC003</strain>
    </source>
</reference>
<accession>A0ABX7N4E5</accession>
<evidence type="ECO:0000256" key="5">
    <source>
        <dbReference type="ARBA" id="ARBA00023136"/>
    </source>
</evidence>
<evidence type="ECO:0000313" key="8">
    <source>
        <dbReference type="Proteomes" id="UP000663090"/>
    </source>
</evidence>
<keyword evidence="5 6" id="KW-0472">Membrane</keyword>
<feature type="transmembrane region" description="Helical" evidence="6">
    <location>
        <begin position="334"/>
        <end position="351"/>
    </location>
</feature>
<dbReference type="PANTHER" id="PTHR39087">
    <property type="entry name" value="UPF0104 MEMBRANE PROTEIN MJ1595"/>
    <property type="match status" value="1"/>
</dbReference>
<dbReference type="InterPro" id="IPR022791">
    <property type="entry name" value="L-PG_synthase/AglD"/>
</dbReference>
<keyword evidence="8" id="KW-1185">Reference proteome</keyword>
<keyword evidence="4 6" id="KW-1133">Transmembrane helix</keyword>
<sequence>MRKRESPRIEREDTLVDDAISDVRVEPVAAEGSSRRHGIWGWLPGVLLLGAFTVFVVARFGEEKQFALMLKRARPEWLLCGAVLQVLSYLIMAGCWRLVLGMAKVKPPWFRTAGLSVMKLSFDQLVPTAGIGGSVVVMKGLQSEGAPPRIATAALLVDMVSFYIAHAIAVVFAIVTLWLHAALHAAILGLATAFAVLACVVPFAILWLTRHGGWKPPKWARRIPGLTSLLDSISQVPPELVRDKWLLAKATALQLGVFVADALTLSCMLLAVGHPVGFPSVFAAFMLATLVMTLSIIPGGVGTFEATAVGTLSSLGVPVSVSLTAVLLLRGFTLWLPLPLGVMFLHRMLGMRLRDVMSRPRNESEDTPAESPQRSHA</sequence>
<evidence type="ECO:0000256" key="6">
    <source>
        <dbReference type="SAM" id="Phobius"/>
    </source>
</evidence>
<dbReference type="Pfam" id="PF03706">
    <property type="entry name" value="LPG_synthase_TM"/>
    <property type="match status" value="1"/>
</dbReference>
<keyword evidence="3 6" id="KW-0812">Transmembrane</keyword>
<feature type="transmembrane region" description="Helical" evidence="6">
    <location>
        <begin position="278"/>
        <end position="297"/>
    </location>
</feature>
<protein>
    <submittedName>
        <fullName evidence="7">Flippase-like domain-containing protein</fullName>
    </submittedName>
</protein>
<gene>
    <name evidence="7" type="ORF">JY572_35645</name>
</gene>
<organism evidence="7 8">
    <name type="scientific">Myxococcus landrumensis</name>
    <dbReference type="NCBI Taxonomy" id="2813577"/>
    <lineage>
        <taxon>Bacteria</taxon>
        <taxon>Pseudomonadati</taxon>
        <taxon>Myxococcota</taxon>
        <taxon>Myxococcia</taxon>
        <taxon>Myxococcales</taxon>
        <taxon>Cystobacterineae</taxon>
        <taxon>Myxococcaceae</taxon>
        <taxon>Myxococcus</taxon>
    </lineage>
</organism>
<keyword evidence="2" id="KW-1003">Cell membrane</keyword>
<name>A0ABX7N4E5_9BACT</name>
<dbReference type="EMBL" id="CP071091">
    <property type="protein sequence ID" value="QSQ13616.1"/>
    <property type="molecule type" value="Genomic_DNA"/>
</dbReference>
<feature type="transmembrane region" description="Helical" evidence="6">
    <location>
        <begin position="78"/>
        <end position="100"/>
    </location>
</feature>
<feature type="transmembrane region" description="Helical" evidence="6">
    <location>
        <begin position="39"/>
        <end position="58"/>
    </location>
</feature>
<proteinExistence type="predicted"/>
<evidence type="ECO:0000256" key="1">
    <source>
        <dbReference type="ARBA" id="ARBA00004651"/>
    </source>
</evidence>